<dbReference type="AlphaFoldDB" id="A0A7R9C1S9"/>
<sequence length="110" mass="12635">MGHCTPYLGIRSPIVDSSFHRIRDLVLQIFVFRVRSFCEAKHTNCSTHLPDFREPLGSLEQGHKKAATRKCASIRKILRVCTREQVKTGPVYVLSVRTRASNLHRNPVRH</sequence>
<gene>
    <name evidence="1" type="ORF">NMOB1V02_LOCUS12264</name>
</gene>
<dbReference type="Proteomes" id="UP000678499">
    <property type="component" value="Unassembled WGS sequence"/>
</dbReference>
<dbReference type="EMBL" id="OA891205">
    <property type="protein sequence ID" value="CAD7284659.1"/>
    <property type="molecule type" value="Genomic_DNA"/>
</dbReference>
<dbReference type="EMBL" id="CAJPEX010009168">
    <property type="protein sequence ID" value="CAG0924811.1"/>
    <property type="molecule type" value="Genomic_DNA"/>
</dbReference>
<accession>A0A7R9C1S9</accession>
<keyword evidence="2" id="KW-1185">Reference proteome</keyword>
<proteinExistence type="predicted"/>
<reference evidence="1" key="1">
    <citation type="submission" date="2020-11" db="EMBL/GenBank/DDBJ databases">
        <authorList>
            <person name="Tran Van P."/>
        </authorList>
    </citation>
    <scope>NUCLEOTIDE SEQUENCE</scope>
</reference>
<organism evidence="1">
    <name type="scientific">Notodromas monacha</name>
    <dbReference type="NCBI Taxonomy" id="399045"/>
    <lineage>
        <taxon>Eukaryota</taxon>
        <taxon>Metazoa</taxon>
        <taxon>Ecdysozoa</taxon>
        <taxon>Arthropoda</taxon>
        <taxon>Crustacea</taxon>
        <taxon>Oligostraca</taxon>
        <taxon>Ostracoda</taxon>
        <taxon>Podocopa</taxon>
        <taxon>Podocopida</taxon>
        <taxon>Cypridocopina</taxon>
        <taxon>Cypridoidea</taxon>
        <taxon>Cyprididae</taxon>
        <taxon>Notodromas</taxon>
    </lineage>
</organism>
<evidence type="ECO:0000313" key="2">
    <source>
        <dbReference type="Proteomes" id="UP000678499"/>
    </source>
</evidence>
<name>A0A7R9C1S9_9CRUS</name>
<protein>
    <submittedName>
        <fullName evidence="1">Uncharacterized protein</fullName>
    </submittedName>
</protein>
<evidence type="ECO:0000313" key="1">
    <source>
        <dbReference type="EMBL" id="CAD7284659.1"/>
    </source>
</evidence>